<protein>
    <submittedName>
        <fullName evidence="1">Uncharacterized protein</fullName>
    </submittedName>
</protein>
<evidence type="ECO:0000313" key="1">
    <source>
        <dbReference type="EMBL" id="WXB16033.1"/>
    </source>
</evidence>
<gene>
    <name evidence="1" type="ORF">LZC94_01900</name>
</gene>
<accession>A0ABZ2M1T0</accession>
<dbReference type="Proteomes" id="UP001370348">
    <property type="component" value="Chromosome"/>
</dbReference>
<keyword evidence="2" id="KW-1185">Reference proteome</keyword>
<name>A0ABZ2M1T0_9BACT</name>
<evidence type="ECO:0000313" key="2">
    <source>
        <dbReference type="Proteomes" id="UP001370348"/>
    </source>
</evidence>
<reference evidence="1 2" key="1">
    <citation type="submission" date="2021-12" db="EMBL/GenBank/DDBJ databases">
        <title>Discovery of the Pendulisporaceae a myxobacterial family with distinct sporulation behavior and unique specialized metabolism.</title>
        <authorList>
            <person name="Garcia R."/>
            <person name="Popoff A."/>
            <person name="Bader C.D."/>
            <person name="Loehr J."/>
            <person name="Walesch S."/>
            <person name="Walt C."/>
            <person name="Boldt J."/>
            <person name="Bunk B."/>
            <person name="Haeckl F.J.F.P.J."/>
            <person name="Gunesch A.P."/>
            <person name="Birkelbach J."/>
            <person name="Nuebel U."/>
            <person name="Pietschmann T."/>
            <person name="Bach T."/>
            <person name="Mueller R."/>
        </authorList>
    </citation>
    <scope>NUCLEOTIDE SEQUENCE [LARGE SCALE GENOMIC DNA]</scope>
    <source>
        <strain evidence="1 2">MSr11954</strain>
    </source>
</reference>
<proteinExistence type="predicted"/>
<organism evidence="1 2">
    <name type="scientific">Pendulispora albinea</name>
    <dbReference type="NCBI Taxonomy" id="2741071"/>
    <lineage>
        <taxon>Bacteria</taxon>
        <taxon>Pseudomonadati</taxon>
        <taxon>Myxococcota</taxon>
        <taxon>Myxococcia</taxon>
        <taxon>Myxococcales</taxon>
        <taxon>Sorangiineae</taxon>
        <taxon>Pendulisporaceae</taxon>
        <taxon>Pendulispora</taxon>
    </lineage>
</organism>
<dbReference type="RefSeq" id="WP_394825662.1">
    <property type="nucleotide sequence ID" value="NZ_CP089984.1"/>
</dbReference>
<sequence length="119" mass="13212">MERSVRALSNHHVIWDGNSFGLTPTLTAEAAKSLSEWGDALPALVAALSDPDRFVAAHVLLTQLSGVEHGTFPLWNGLAVELRADGTTVIHPEQRFELARRWERWMKASPHPKTLPPEQ</sequence>
<dbReference type="EMBL" id="CP089984">
    <property type="protein sequence ID" value="WXB16033.1"/>
    <property type="molecule type" value="Genomic_DNA"/>
</dbReference>